<dbReference type="Proteomes" id="UP000663864">
    <property type="component" value="Unassembled WGS sequence"/>
</dbReference>
<proteinExistence type="predicted"/>
<evidence type="ECO:0000256" key="1">
    <source>
        <dbReference type="SAM" id="MobiDB-lite"/>
    </source>
</evidence>
<gene>
    <name evidence="3" type="ORF">ZHD862_LOCUS19019</name>
</gene>
<dbReference type="EMBL" id="CAJNOT010001014">
    <property type="protein sequence ID" value="CAF1128680.1"/>
    <property type="molecule type" value="Genomic_DNA"/>
</dbReference>
<evidence type="ECO:0000313" key="4">
    <source>
        <dbReference type="Proteomes" id="UP000663864"/>
    </source>
</evidence>
<dbReference type="PROSITE" id="PS50132">
    <property type="entry name" value="RGS"/>
    <property type="match status" value="1"/>
</dbReference>
<dbReference type="Gene3D" id="3.90.176.10">
    <property type="entry name" value="Toxin ADP-ribosyltransferase, Chain A, domain 1"/>
    <property type="match status" value="1"/>
</dbReference>
<feature type="compositionally biased region" description="Polar residues" evidence="1">
    <location>
        <begin position="503"/>
        <end position="513"/>
    </location>
</feature>
<reference evidence="3" key="1">
    <citation type="submission" date="2021-02" db="EMBL/GenBank/DDBJ databases">
        <authorList>
            <person name="Nowell W R."/>
        </authorList>
    </citation>
    <scope>NUCLEOTIDE SEQUENCE</scope>
</reference>
<organism evidence="3 4">
    <name type="scientific">Rotaria sordida</name>
    <dbReference type="NCBI Taxonomy" id="392033"/>
    <lineage>
        <taxon>Eukaryota</taxon>
        <taxon>Metazoa</taxon>
        <taxon>Spiralia</taxon>
        <taxon>Gnathifera</taxon>
        <taxon>Rotifera</taxon>
        <taxon>Eurotatoria</taxon>
        <taxon>Bdelloidea</taxon>
        <taxon>Philodinida</taxon>
        <taxon>Philodinidae</taxon>
        <taxon>Rotaria</taxon>
    </lineage>
</organism>
<feature type="region of interest" description="Disordered" evidence="1">
    <location>
        <begin position="495"/>
        <end position="521"/>
    </location>
</feature>
<dbReference type="AlphaFoldDB" id="A0A814R5N4"/>
<evidence type="ECO:0000259" key="2">
    <source>
        <dbReference type="PROSITE" id="PS50132"/>
    </source>
</evidence>
<evidence type="ECO:0000313" key="3">
    <source>
        <dbReference type="EMBL" id="CAF1128680.1"/>
    </source>
</evidence>
<accession>A0A814R5N4</accession>
<comment type="caution">
    <text evidence="3">The sequence shown here is derived from an EMBL/GenBank/DDBJ whole genome shotgun (WGS) entry which is preliminary data.</text>
</comment>
<dbReference type="InterPro" id="IPR016137">
    <property type="entry name" value="RGS"/>
</dbReference>
<name>A0A814R5N4_9BILA</name>
<protein>
    <recommendedName>
        <fullName evidence="2">RGS domain-containing protein</fullName>
    </recommendedName>
</protein>
<feature type="domain" description="RGS" evidence="2">
    <location>
        <begin position="311"/>
        <end position="341"/>
    </location>
</feature>
<sequence length="540" mass="63575">MAEANNKSTKSSQHKLLISSSQKNASIVSTIKKFLLNLHIEQQSTIENFIIIWLDPSINIHSDEYNSFKNHFQKLVHLILPFNDSNQCIDFISDIKNEKIFLIISGLLGRKLVPIINNLCQIDSIYVYCDNKVRHEKWADQEKKIKGVFQNIEPIYDAIRRDIRQREDDLISFNILSSTFNTNKNLNQSDQLFIYIQLFKEILIELDYKSNTKIDFINFCYSKYQNNKYQLDIIKEFQNDYNQPSSIWWCTRECFIYSILNKAFRIQDMNMLIKMSFFIRDIHLEIIRLHSKLNQKYPLIVYRGQGVSEEEFNKILDNQNGFLSFNNFLLTTTNKDLSKFYARSARDNHQLIGVLFQMEIDRTKSLFTSLDKISYYGESENEIFFAINTIFRIHTIDQIENGLWQIQLKLTNNENEQLKYLKILLQKEIENKNQPEQLNILMTKLQMFHESTPIEKTQSTKMKFEPSVEENIYHEQTMKADQSTANDKIEQTVKENVCHEQPQETSQSVANDQTEPEHSPVVIDVIVEQSVNSLQSTPDV</sequence>
<dbReference type="SUPFAM" id="SSF56399">
    <property type="entry name" value="ADP-ribosylation"/>
    <property type="match status" value="1"/>
</dbReference>